<evidence type="ECO:0000313" key="6">
    <source>
        <dbReference type="Proteomes" id="UP001302806"/>
    </source>
</evidence>
<dbReference type="Proteomes" id="UP001302806">
    <property type="component" value="Chromosome"/>
</dbReference>
<accession>A0ABY9XNZ1</accession>
<reference evidence="5 6" key="1">
    <citation type="submission" date="2023-09" db="EMBL/GenBank/DDBJ databases">
        <title>Thalassobella suaedae gen. nov., sp. nov., a marine bacterium of the family Flavobacteriaceae isolated from a halophyte Suaeda japonica.</title>
        <authorList>
            <person name="Lee S.Y."/>
            <person name="Hwang C.Y."/>
        </authorList>
    </citation>
    <scope>NUCLEOTIDE SEQUENCE [LARGE SCALE GENOMIC DNA]</scope>
    <source>
        <strain evidence="5 6">HL-DH14</strain>
    </source>
</reference>
<feature type="domain" description="Glycoside hydrolase family 2" evidence="4">
    <location>
        <begin position="5"/>
        <end position="74"/>
    </location>
</feature>
<keyword evidence="2" id="KW-0378">Hydrolase</keyword>
<evidence type="ECO:0000256" key="2">
    <source>
        <dbReference type="ARBA" id="ARBA00022801"/>
    </source>
</evidence>
<dbReference type="InterPro" id="IPR040605">
    <property type="entry name" value="Glyco_hydro2_dom5"/>
</dbReference>
<comment type="similarity">
    <text evidence="1">Belongs to the glycosyl hydrolase 2 family.</text>
</comment>
<keyword evidence="3" id="KW-0326">Glycosidase</keyword>
<dbReference type="PANTHER" id="PTHR42732:SF1">
    <property type="entry name" value="BETA-MANNOSIDASE"/>
    <property type="match status" value="1"/>
</dbReference>
<dbReference type="RefSeq" id="WP_415864538.1">
    <property type="nucleotide sequence ID" value="NZ_CP134537.1"/>
</dbReference>
<dbReference type="PANTHER" id="PTHR42732">
    <property type="entry name" value="BETA-GALACTOSIDASE"/>
    <property type="match status" value="1"/>
</dbReference>
<evidence type="ECO:0000256" key="3">
    <source>
        <dbReference type="ARBA" id="ARBA00023295"/>
    </source>
</evidence>
<name>A0ABY9XNZ1_9FLAO</name>
<protein>
    <recommendedName>
        <fullName evidence="4">Glycoside hydrolase family 2 domain-containing protein</fullName>
    </recommendedName>
</protein>
<dbReference type="Gene3D" id="2.60.40.10">
    <property type="entry name" value="Immunoglobulins"/>
    <property type="match status" value="1"/>
</dbReference>
<dbReference type="Pfam" id="PF18565">
    <property type="entry name" value="Glyco_hydro2_C5"/>
    <property type="match status" value="1"/>
</dbReference>
<sequence length="79" mass="8641">MPIGTENKIDFEVTGAGEIVAVGNGNPQSLEPYITNYRKLFYGKAMLIIRSKENVEGKVNVLATSDGLKKAKVELKTEL</sequence>
<dbReference type="InterPro" id="IPR051913">
    <property type="entry name" value="GH2_Domain-Containing"/>
</dbReference>
<evidence type="ECO:0000313" key="5">
    <source>
        <dbReference type="EMBL" id="WNH07650.1"/>
    </source>
</evidence>
<organism evidence="5 6">
    <name type="scientific">Thalassobellus suaedae</name>
    <dbReference type="NCBI Taxonomy" id="3074124"/>
    <lineage>
        <taxon>Bacteria</taxon>
        <taxon>Pseudomonadati</taxon>
        <taxon>Bacteroidota</taxon>
        <taxon>Flavobacteriia</taxon>
        <taxon>Flavobacteriales</taxon>
        <taxon>Flavobacteriaceae</taxon>
        <taxon>Thalassobellus</taxon>
    </lineage>
</organism>
<gene>
    <name evidence="5" type="ORF">RHP51_10555</name>
</gene>
<evidence type="ECO:0000256" key="1">
    <source>
        <dbReference type="ARBA" id="ARBA00007401"/>
    </source>
</evidence>
<dbReference type="InterPro" id="IPR013783">
    <property type="entry name" value="Ig-like_fold"/>
</dbReference>
<evidence type="ECO:0000259" key="4">
    <source>
        <dbReference type="Pfam" id="PF18565"/>
    </source>
</evidence>
<dbReference type="EMBL" id="CP134537">
    <property type="protein sequence ID" value="WNH07650.1"/>
    <property type="molecule type" value="Genomic_DNA"/>
</dbReference>
<proteinExistence type="inferred from homology"/>